<feature type="non-terminal residue" evidence="1">
    <location>
        <position position="1"/>
    </location>
</feature>
<gene>
    <name evidence="1" type="ORF">R1flu_013177</name>
</gene>
<comment type="caution">
    <text evidence="1">The sequence shown here is derived from an EMBL/GenBank/DDBJ whole genome shotgun (WGS) entry which is preliminary data.</text>
</comment>
<name>A0ABD1XHJ2_9MARC</name>
<evidence type="ECO:0000313" key="2">
    <source>
        <dbReference type="Proteomes" id="UP001605036"/>
    </source>
</evidence>
<sequence>GKKMDGWSTWLEKFYPVEEQIGTSGETRLKFEMKEKYVQRKSGLFVDGVVIRQQHNVEDLSLSEDSEPEVTQFLVEYFRRRTI</sequence>
<proteinExistence type="predicted"/>
<dbReference type="EMBL" id="JBHFFA010000018">
    <property type="protein sequence ID" value="KAL2603253.1"/>
    <property type="molecule type" value="Genomic_DNA"/>
</dbReference>
<dbReference type="Proteomes" id="UP001605036">
    <property type="component" value="Unassembled WGS sequence"/>
</dbReference>
<evidence type="ECO:0000313" key="1">
    <source>
        <dbReference type="EMBL" id="KAL2603253.1"/>
    </source>
</evidence>
<organism evidence="1 2">
    <name type="scientific">Riccia fluitans</name>
    <dbReference type="NCBI Taxonomy" id="41844"/>
    <lineage>
        <taxon>Eukaryota</taxon>
        <taxon>Viridiplantae</taxon>
        <taxon>Streptophyta</taxon>
        <taxon>Embryophyta</taxon>
        <taxon>Marchantiophyta</taxon>
        <taxon>Marchantiopsida</taxon>
        <taxon>Marchantiidae</taxon>
        <taxon>Marchantiales</taxon>
        <taxon>Ricciaceae</taxon>
        <taxon>Riccia</taxon>
    </lineage>
</organism>
<protein>
    <submittedName>
        <fullName evidence="1">Uncharacterized protein</fullName>
    </submittedName>
</protein>
<accession>A0ABD1XHJ2</accession>
<dbReference type="AlphaFoldDB" id="A0ABD1XHJ2"/>
<keyword evidence="2" id="KW-1185">Reference proteome</keyword>
<reference evidence="1 2" key="1">
    <citation type="submission" date="2024-09" db="EMBL/GenBank/DDBJ databases">
        <title>Chromosome-scale assembly of Riccia fluitans.</title>
        <authorList>
            <person name="Paukszto L."/>
            <person name="Sawicki J."/>
            <person name="Karawczyk K."/>
            <person name="Piernik-Szablinska J."/>
            <person name="Szczecinska M."/>
            <person name="Mazdziarz M."/>
        </authorList>
    </citation>
    <scope>NUCLEOTIDE SEQUENCE [LARGE SCALE GENOMIC DNA]</scope>
    <source>
        <strain evidence="1">Rf_01</strain>
        <tissue evidence="1">Aerial parts of the thallus</tissue>
    </source>
</reference>